<dbReference type="EMBL" id="MQUR01000074">
    <property type="protein sequence ID" value="OLZ59485.1"/>
    <property type="molecule type" value="Genomic_DNA"/>
</dbReference>
<comment type="caution">
    <text evidence="3">The sequence shown here is derived from an EMBL/GenBank/DDBJ whole genome shotgun (WGS) entry which is preliminary data.</text>
</comment>
<reference evidence="3 4" key="1">
    <citation type="submission" date="2016-01" db="EMBL/GenBank/DDBJ databases">
        <title>Streptomyces amritsarensis strain MTCC 11845 genome sequencing and assembly.</title>
        <authorList>
            <person name="Sharma D."/>
            <person name="Nair G.R."/>
            <person name="Kaur G."/>
            <person name="Manhas R.K."/>
            <person name="Mayilraj S."/>
        </authorList>
    </citation>
    <scope>NUCLEOTIDE SEQUENCE [LARGE SCALE GENOMIC DNA]</scope>
    <source>
        <strain evidence="3 4">MTCC 11845</strain>
    </source>
</reference>
<proteinExistence type="predicted"/>
<protein>
    <recommendedName>
        <fullName evidence="2">DUF5709 domain-containing protein</fullName>
    </recommendedName>
</protein>
<feature type="compositionally biased region" description="Acidic residues" evidence="1">
    <location>
        <begin position="145"/>
        <end position="160"/>
    </location>
</feature>
<feature type="compositionally biased region" description="Basic and acidic residues" evidence="1">
    <location>
        <begin position="63"/>
        <end position="85"/>
    </location>
</feature>
<evidence type="ECO:0000313" key="4">
    <source>
        <dbReference type="Proteomes" id="UP000187151"/>
    </source>
</evidence>
<feature type="region of interest" description="Disordered" evidence="1">
    <location>
        <begin position="1"/>
        <end position="98"/>
    </location>
</feature>
<dbReference type="Proteomes" id="UP000187151">
    <property type="component" value="Unassembled WGS sequence"/>
</dbReference>
<dbReference type="InterPro" id="IPR043763">
    <property type="entry name" value="DUF5709"/>
</dbReference>
<sequence>MSSADEAYGDDVYQPQESDESAEAQPDLENTLDEPGLDDTLDTAYVPLDRPLAVDDSGTTAAEARRGETLEQRLAREQPEVSDRDEAGDEAGDALLAGPDRAGRLAAVDDSAPQRHISVLARDVGIDGGAASAEEAAVHVVEELPPAEDEELPPAEDTDV</sequence>
<feature type="region of interest" description="Disordered" evidence="1">
    <location>
        <begin position="141"/>
        <end position="160"/>
    </location>
</feature>
<organism evidence="3 4">
    <name type="scientific">Streptomyces amritsarensis</name>
    <dbReference type="NCBI Taxonomy" id="681158"/>
    <lineage>
        <taxon>Bacteria</taxon>
        <taxon>Bacillati</taxon>
        <taxon>Actinomycetota</taxon>
        <taxon>Actinomycetes</taxon>
        <taxon>Kitasatosporales</taxon>
        <taxon>Streptomycetaceae</taxon>
        <taxon>Streptomyces</taxon>
    </lineage>
</organism>
<name>A0ABX3FZ76_9ACTN</name>
<accession>A0ABX3FZ76</accession>
<feature type="domain" description="DUF5709" evidence="2">
    <location>
        <begin position="97"/>
        <end position="143"/>
    </location>
</feature>
<evidence type="ECO:0000313" key="3">
    <source>
        <dbReference type="EMBL" id="OLZ59485.1"/>
    </source>
</evidence>
<dbReference type="Pfam" id="PF18970">
    <property type="entry name" value="DUF5709"/>
    <property type="match status" value="1"/>
</dbReference>
<dbReference type="RefSeq" id="WP_076046214.1">
    <property type="nucleotide sequence ID" value="NZ_MQUR01000074.1"/>
</dbReference>
<feature type="compositionally biased region" description="Acidic residues" evidence="1">
    <location>
        <begin position="30"/>
        <end position="41"/>
    </location>
</feature>
<keyword evidence="4" id="KW-1185">Reference proteome</keyword>
<evidence type="ECO:0000259" key="2">
    <source>
        <dbReference type="Pfam" id="PF18970"/>
    </source>
</evidence>
<gene>
    <name evidence="3" type="ORF">AVW11_26305</name>
</gene>
<evidence type="ECO:0000256" key="1">
    <source>
        <dbReference type="SAM" id="MobiDB-lite"/>
    </source>
</evidence>